<evidence type="ECO:0000313" key="4">
    <source>
        <dbReference type="WBParaSite" id="SSLN_0000756501-mRNA-1"/>
    </source>
</evidence>
<gene>
    <name evidence="2" type="ORF">SSLN_LOCUS7302</name>
</gene>
<proteinExistence type="predicted"/>
<sequence length="111" mass="12428">MDEGSYPLRHELVVLPVSIGNIDNGNGALTDRLQVERWTSAQQGREFEAKQADASAREYSGKKEPFEEATRCLKSPRPRWWKAMSSTSRICGDWRESATGRARTTGGVSVR</sequence>
<organism evidence="4">
    <name type="scientific">Schistocephalus solidus</name>
    <name type="common">Tapeworm</name>
    <dbReference type="NCBI Taxonomy" id="70667"/>
    <lineage>
        <taxon>Eukaryota</taxon>
        <taxon>Metazoa</taxon>
        <taxon>Spiralia</taxon>
        <taxon>Lophotrochozoa</taxon>
        <taxon>Platyhelminthes</taxon>
        <taxon>Cestoda</taxon>
        <taxon>Eucestoda</taxon>
        <taxon>Diphyllobothriidea</taxon>
        <taxon>Diphyllobothriidae</taxon>
        <taxon>Schistocephalus</taxon>
    </lineage>
</organism>
<dbReference type="EMBL" id="UYSU01034083">
    <property type="protein sequence ID" value="VDL93687.1"/>
    <property type="molecule type" value="Genomic_DNA"/>
</dbReference>
<accession>A0A183SSV4</accession>
<reference evidence="2 3" key="2">
    <citation type="submission" date="2018-11" db="EMBL/GenBank/DDBJ databases">
        <authorList>
            <consortium name="Pathogen Informatics"/>
        </authorList>
    </citation>
    <scope>NUCLEOTIDE SEQUENCE [LARGE SCALE GENOMIC DNA]</scope>
    <source>
        <strain evidence="2 3">NST_G2</strain>
    </source>
</reference>
<evidence type="ECO:0000313" key="2">
    <source>
        <dbReference type="EMBL" id="VDL93687.1"/>
    </source>
</evidence>
<keyword evidence="3" id="KW-1185">Reference proteome</keyword>
<dbReference type="Proteomes" id="UP000275846">
    <property type="component" value="Unassembled WGS sequence"/>
</dbReference>
<feature type="region of interest" description="Disordered" evidence="1">
    <location>
        <begin position="44"/>
        <end position="66"/>
    </location>
</feature>
<evidence type="ECO:0000313" key="3">
    <source>
        <dbReference type="Proteomes" id="UP000275846"/>
    </source>
</evidence>
<name>A0A183SSV4_SCHSO</name>
<dbReference type="AlphaFoldDB" id="A0A183SSV4"/>
<dbReference type="WBParaSite" id="SSLN_0000756501-mRNA-1">
    <property type="protein sequence ID" value="SSLN_0000756501-mRNA-1"/>
    <property type="gene ID" value="SSLN_0000756501"/>
</dbReference>
<protein>
    <submittedName>
        <fullName evidence="4">Maltoporin</fullName>
    </submittedName>
</protein>
<evidence type="ECO:0000256" key="1">
    <source>
        <dbReference type="SAM" id="MobiDB-lite"/>
    </source>
</evidence>
<reference evidence="4" key="1">
    <citation type="submission" date="2016-06" db="UniProtKB">
        <authorList>
            <consortium name="WormBaseParasite"/>
        </authorList>
    </citation>
    <scope>IDENTIFICATION</scope>
</reference>
<feature type="compositionally biased region" description="Basic and acidic residues" evidence="1">
    <location>
        <begin position="45"/>
        <end position="66"/>
    </location>
</feature>